<evidence type="ECO:0000313" key="2">
    <source>
        <dbReference type="Proteomes" id="UP001055439"/>
    </source>
</evidence>
<gene>
    <name evidence="1" type="ORF">MUK42_36424</name>
</gene>
<protein>
    <submittedName>
        <fullName evidence="1">Uncharacterized protein</fullName>
    </submittedName>
</protein>
<evidence type="ECO:0000313" key="1">
    <source>
        <dbReference type="EMBL" id="URD98765.1"/>
    </source>
</evidence>
<dbReference type="EMBL" id="CP097506">
    <property type="protein sequence ID" value="URD98765.1"/>
    <property type="molecule type" value="Genomic_DNA"/>
</dbReference>
<dbReference type="PANTHER" id="PTHR33974">
    <property type="entry name" value="VASCULAR-RELATED UNKNOWN PROTEIN 1-RELATED"/>
    <property type="match status" value="1"/>
</dbReference>
<dbReference type="InterPro" id="IPR039280">
    <property type="entry name" value="VUP"/>
</dbReference>
<organism evidence="1 2">
    <name type="scientific">Musa troglodytarum</name>
    <name type="common">fe'i banana</name>
    <dbReference type="NCBI Taxonomy" id="320322"/>
    <lineage>
        <taxon>Eukaryota</taxon>
        <taxon>Viridiplantae</taxon>
        <taxon>Streptophyta</taxon>
        <taxon>Embryophyta</taxon>
        <taxon>Tracheophyta</taxon>
        <taxon>Spermatophyta</taxon>
        <taxon>Magnoliopsida</taxon>
        <taxon>Liliopsida</taxon>
        <taxon>Zingiberales</taxon>
        <taxon>Musaceae</taxon>
        <taxon>Musa</taxon>
    </lineage>
</organism>
<name>A0A9E7FMW6_9LILI</name>
<dbReference type="AlphaFoldDB" id="A0A9E7FMW6"/>
<accession>A0A9E7FMW6</accession>
<keyword evidence="2" id="KW-1185">Reference proteome</keyword>
<sequence length="182" mass="20874">MAPSRLLFDVHSNYLLFLEMEDQISSAPNSGFCSSDGSTWSEESGWTMYFEDFGASCSGSSLISDATSCAAWKPSESDRCRKLRVKKRKQWNFVDDDDPLEDTATSPFDSFKDYELRDVSTSRRKKDDPRISSQEEDVGCRNEWESENENVFEFIERSNRCTDLNKRGLCLVPFSLVGCYLR</sequence>
<dbReference type="GO" id="GO:0010089">
    <property type="term" value="P:xylem development"/>
    <property type="evidence" value="ECO:0007669"/>
    <property type="project" value="InterPro"/>
</dbReference>
<dbReference type="Proteomes" id="UP001055439">
    <property type="component" value="Chromosome 4"/>
</dbReference>
<dbReference type="OrthoDB" id="779856at2759"/>
<dbReference type="PANTHER" id="PTHR33974:SF2">
    <property type="entry name" value="VASCULAR-RELATED UNKNOWN PROTEIN 1"/>
    <property type="match status" value="1"/>
</dbReference>
<proteinExistence type="predicted"/>
<reference evidence="1" key="1">
    <citation type="submission" date="2022-05" db="EMBL/GenBank/DDBJ databases">
        <title>The Musa troglodytarum L. genome provides insights into the mechanism of non-climacteric behaviour and enrichment of carotenoids.</title>
        <authorList>
            <person name="Wang J."/>
        </authorList>
    </citation>
    <scope>NUCLEOTIDE SEQUENCE</scope>
    <source>
        <tissue evidence="1">Leaf</tissue>
    </source>
</reference>